<gene>
    <name evidence="1" type="ORF">TVAG_050640</name>
</gene>
<name>A2G365_TRIV3</name>
<dbReference type="AlphaFoldDB" id="A2G365"/>
<sequence>MTSNCLTNATSITSIMFDKTNLDEFQYETSGFPYNLASVEFKDQTLTFPPPIDFNAMTLEFNKTISNPNEIYANTYCCDGYTELVSVFSDGFYYRTFGDSKWIKIPVTQEFVSFVNTFEMNNQRVFVIGTELHLYVSYDSCLTWELTYTSSNYRTLKFCYWNQYLQAAILGTYNGGVLWTTDLKNINLLVYNGAWTFMVHGNILGNYLYYSSGEKGMNRIESKTNITRLRDDTKGIAVNENNRLFMGDLSYSDDFGTTWTYNNQFSLSGGSIGINAIRNVVIATGIGMNGVIYLSKDYGETYAEIDTGINAEIYNVNFVDKGNSFRVVFSTSNGLYWKDYDLLNLSFTKLSFTKSEPFGIGTDGKGKWVVGSNNSSAIHFSNDDGLTWSEASTPVDKWIRDVAYGNGTFVICGDYTQIYSSTDMNTWTSSGYRSRWNACAYGNGVWVFGTHDWSGISYSSDLNTFTSSNINSSSTSCRKVIFANNEFVAIEYQKLYRSTDGSNWTLIRTIPGSSSESLCYGGGYYIVCLNTCIIVSKDLSTWNEYMTGYNWRTCAYGNNKWIIINNNGEVYVSLDCMNFSLVYNVTPSNDVWTKFGKNHFVIMVFSGEFYISN</sequence>
<dbReference type="RefSeq" id="XP_001301332.1">
    <property type="nucleotide sequence ID" value="XM_001301331.1"/>
</dbReference>
<dbReference type="SUPFAM" id="SSF50939">
    <property type="entry name" value="Sialidases"/>
    <property type="match status" value="1"/>
</dbReference>
<evidence type="ECO:0000313" key="1">
    <source>
        <dbReference type="EMBL" id="EAX88402.1"/>
    </source>
</evidence>
<protein>
    <submittedName>
        <fullName evidence="1">BNR/Asp-box repeat family protein</fullName>
    </submittedName>
</protein>
<dbReference type="InterPro" id="IPR036278">
    <property type="entry name" value="Sialidase_sf"/>
</dbReference>
<evidence type="ECO:0000313" key="2">
    <source>
        <dbReference type="Proteomes" id="UP000001542"/>
    </source>
</evidence>
<dbReference type="Proteomes" id="UP000001542">
    <property type="component" value="Unassembled WGS sequence"/>
</dbReference>
<dbReference type="InParanoid" id="A2G365"/>
<proteinExistence type="predicted"/>
<reference evidence="1" key="1">
    <citation type="submission" date="2006-10" db="EMBL/GenBank/DDBJ databases">
        <authorList>
            <person name="Amadeo P."/>
            <person name="Zhao Q."/>
            <person name="Wortman J."/>
            <person name="Fraser-Liggett C."/>
            <person name="Carlton J."/>
        </authorList>
    </citation>
    <scope>NUCLEOTIDE SEQUENCE</scope>
    <source>
        <strain evidence="1">G3</strain>
    </source>
</reference>
<keyword evidence="2" id="KW-1185">Reference proteome</keyword>
<reference evidence="1" key="2">
    <citation type="journal article" date="2007" name="Science">
        <title>Draft genome sequence of the sexually transmitted pathogen Trichomonas vaginalis.</title>
        <authorList>
            <person name="Carlton J.M."/>
            <person name="Hirt R.P."/>
            <person name="Silva J.C."/>
            <person name="Delcher A.L."/>
            <person name="Schatz M."/>
            <person name="Zhao Q."/>
            <person name="Wortman J.R."/>
            <person name="Bidwell S.L."/>
            <person name="Alsmark U.C.M."/>
            <person name="Besteiro S."/>
            <person name="Sicheritz-Ponten T."/>
            <person name="Noel C.J."/>
            <person name="Dacks J.B."/>
            <person name="Foster P.G."/>
            <person name="Simillion C."/>
            <person name="Van de Peer Y."/>
            <person name="Miranda-Saavedra D."/>
            <person name="Barton G.J."/>
            <person name="Westrop G.D."/>
            <person name="Mueller S."/>
            <person name="Dessi D."/>
            <person name="Fiori P.L."/>
            <person name="Ren Q."/>
            <person name="Paulsen I."/>
            <person name="Zhang H."/>
            <person name="Bastida-Corcuera F.D."/>
            <person name="Simoes-Barbosa A."/>
            <person name="Brown M.T."/>
            <person name="Hayes R.D."/>
            <person name="Mukherjee M."/>
            <person name="Okumura C.Y."/>
            <person name="Schneider R."/>
            <person name="Smith A.J."/>
            <person name="Vanacova S."/>
            <person name="Villalvazo M."/>
            <person name="Haas B.J."/>
            <person name="Pertea M."/>
            <person name="Feldblyum T.V."/>
            <person name="Utterback T.R."/>
            <person name="Shu C.L."/>
            <person name="Osoegawa K."/>
            <person name="de Jong P.J."/>
            <person name="Hrdy I."/>
            <person name="Horvathova L."/>
            <person name="Zubacova Z."/>
            <person name="Dolezal P."/>
            <person name="Malik S.B."/>
            <person name="Logsdon J.M. Jr."/>
            <person name="Henze K."/>
            <person name="Gupta A."/>
            <person name="Wang C.C."/>
            <person name="Dunne R.L."/>
            <person name="Upcroft J.A."/>
            <person name="Upcroft P."/>
            <person name="White O."/>
            <person name="Salzberg S.L."/>
            <person name="Tang P."/>
            <person name="Chiu C.-H."/>
            <person name="Lee Y.-S."/>
            <person name="Embley T.M."/>
            <person name="Coombs G.H."/>
            <person name="Mottram J.C."/>
            <person name="Tachezy J."/>
            <person name="Fraser-Liggett C.M."/>
            <person name="Johnson P.J."/>
        </authorList>
    </citation>
    <scope>NUCLEOTIDE SEQUENCE [LARGE SCALE GENOMIC DNA]</scope>
    <source>
        <strain evidence="1">G3</strain>
    </source>
</reference>
<accession>A2G365</accession>
<dbReference type="SUPFAM" id="SSF110296">
    <property type="entry name" value="Oligoxyloglucan reducing end-specific cellobiohydrolase"/>
    <property type="match status" value="1"/>
</dbReference>
<dbReference type="EMBL" id="DS114313">
    <property type="protein sequence ID" value="EAX88402.1"/>
    <property type="molecule type" value="Genomic_DNA"/>
</dbReference>
<organism evidence="1 2">
    <name type="scientific">Trichomonas vaginalis (strain ATCC PRA-98 / G3)</name>
    <dbReference type="NCBI Taxonomy" id="412133"/>
    <lineage>
        <taxon>Eukaryota</taxon>
        <taxon>Metamonada</taxon>
        <taxon>Parabasalia</taxon>
        <taxon>Trichomonadida</taxon>
        <taxon>Trichomonadidae</taxon>
        <taxon>Trichomonas</taxon>
    </lineage>
</organism>
<dbReference type="KEGG" id="tva:4746060"/>
<dbReference type="VEuPathDB" id="TrichDB:TVAG_050640"/>
<dbReference type="VEuPathDB" id="TrichDB:TVAGG3_1058500"/>